<dbReference type="EMBL" id="BOOC01000028">
    <property type="protein sequence ID" value="GIH42092.1"/>
    <property type="molecule type" value="Genomic_DNA"/>
</dbReference>
<feature type="transmembrane region" description="Helical" evidence="1">
    <location>
        <begin position="70"/>
        <end position="88"/>
    </location>
</feature>
<organism evidence="2 3">
    <name type="scientific">Microbispora corallina</name>
    <dbReference type="NCBI Taxonomy" id="83302"/>
    <lineage>
        <taxon>Bacteria</taxon>
        <taxon>Bacillati</taxon>
        <taxon>Actinomycetota</taxon>
        <taxon>Actinomycetes</taxon>
        <taxon>Streptosporangiales</taxon>
        <taxon>Streptosporangiaceae</taxon>
        <taxon>Microbispora</taxon>
    </lineage>
</organism>
<keyword evidence="3" id="KW-1185">Reference proteome</keyword>
<protein>
    <recommendedName>
        <fullName evidence="4">Glycosyltransferase RgtA/B/C/D-like domain-containing protein</fullName>
    </recommendedName>
</protein>
<reference evidence="2 3" key="1">
    <citation type="submission" date="2021-01" db="EMBL/GenBank/DDBJ databases">
        <title>Whole genome shotgun sequence of Microbispora corallina NBRC 16416.</title>
        <authorList>
            <person name="Komaki H."/>
            <person name="Tamura T."/>
        </authorList>
    </citation>
    <scope>NUCLEOTIDE SEQUENCE [LARGE SCALE GENOMIC DNA]</scope>
    <source>
        <strain evidence="2 3">NBRC 16416</strain>
    </source>
</reference>
<feature type="transmembrane region" description="Helical" evidence="1">
    <location>
        <begin position="192"/>
        <end position="213"/>
    </location>
</feature>
<keyword evidence="1" id="KW-0812">Transmembrane</keyword>
<evidence type="ECO:0000313" key="3">
    <source>
        <dbReference type="Proteomes" id="UP000603904"/>
    </source>
</evidence>
<feature type="transmembrane region" description="Helical" evidence="1">
    <location>
        <begin position="257"/>
        <end position="279"/>
    </location>
</feature>
<feature type="transmembrane region" description="Helical" evidence="1">
    <location>
        <begin position="510"/>
        <end position="532"/>
    </location>
</feature>
<feature type="transmembrane region" description="Helical" evidence="1">
    <location>
        <begin position="14"/>
        <end position="35"/>
    </location>
</feature>
<evidence type="ECO:0000313" key="2">
    <source>
        <dbReference type="EMBL" id="GIH42092.1"/>
    </source>
</evidence>
<feature type="transmembrane region" description="Helical" evidence="1">
    <location>
        <begin position="309"/>
        <end position="326"/>
    </location>
</feature>
<accession>A0ABQ4G4T2</accession>
<feature type="transmembrane region" description="Helical" evidence="1">
    <location>
        <begin position="47"/>
        <end position="64"/>
    </location>
</feature>
<name>A0ABQ4G4T2_9ACTN</name>
<comment type="caution">
    <text evidence="2">The sequence shown here is derived from an EMBL/GenBank/DDBJ whole genome shotgun (WGS) entry which is preliminary data.</text>
</comment>
<evidence type="ECO:0000256" key="1">
    <source>
        <dbReference type="SAM" id="Phobius"/>
    </source>
</evidence>
<keyword evidence="1" id="KW-1133">Transmembrane helix</keyword>
<feature type="transmembrane region" description="Helical" evidence="1">
    <location>
        <begin position="286"/>
        <end position="303"/>
    </location>
</feature>
<evidence type="ECO:0008006" key="4">
    <source>
        <dbReference type="Google" id="ProtNLM"/>
    </source>
</evidence>
<feature type="transmembrane region" description="Helical" evidence="1">
    <location>
        <begin position="225"/>
        <end position="242"/>
    </location>
</feature>
<proteinExistence type="predicted"/>
<feature type="transmembrane region" description="Helical" evidence="1">
    <location>
        <begin position="425"/>
        <end position="442"/>
    </location>
</feature>
<sequence>MVVLLRYGVTPRDLLVFAVYVAFGLALPGVLLVRALHGGRRTLAEEIAFGLALGYALEVCSYIAARAAGLPLLVLVWPTATYALFLFVPRLRPHWKSPPRRHAPLWWSWALALIMIYLVAWGAVSYFALTPLTWPALGTAAPDVPFHLSLIGELKNHVPPTMPMVAGEPLSYHWFVYAHFAASSQITGIEPLILLSRLGVVPMLAALITLIALNGRRVTGSWTGGLLATAATIFVATPSLYLGKDIGSFTWGGIPDLAWWSPTQTFGSLLFAPLVIVLIEILQQRARSAGGWLLLTLLTAALTGAKATYLPMLAVGLVTVAVVETIRERRLSRHTAGALCITAMGLAFSQFVLYAGTRGALVVSPFYFIRTTWRALTGIAGQEQPTASSLIGMTLVVLLGWLVVWSGILGLLARPRLLARQAVPLMLGFGGIGFGTALFLAHPSLSQFFFLWGAYPYLAILAILGLRELVARAGVSRRAVLSAAACGLLSVYLIPVLCGVRVPVPPERDTLLFLPYIVLAIAAASAGVVLIVKAGWIRAWALTTVAFAAIGLPADLHARVLATVFPLAGEHAGEAGRTSAPAAEGLMAAGRWLRDHSGPGDLVATNAHCRWGLESPCDSRQFWASALSERRMLVEGWAFTFTSENRWHPGLTVAQIPFWDRERIRLNDAAFRSPTAAVMQDLRRRYHVRWLLAENGHLAGVSPELGDFATLVFRSGDCSVYRLADG</sequence>
<feature type="transmembrane region" description="Helical" evidence="1">
    <location>
        <begin position="390"/>
        <end position="413"/>
    </location>
</feature>
<feature type="transmembrane region" description="Helical" evidence="1">
    <location>
        <begin position="338"/>
        <end position="357"/>
    </location>
</feature>
<gene>
    <name evidence="2" type="ORF">Mco01_50920</name>
</gene>
<feature type="transmembrane region" description="Helical" evidence="1">
    <location>
        <begin position="479"/>
        <end position="504"/>
    </location>
</feature>
<dbReference type="Proteomes" id="UP000603904">
    <property type="component" value="Unassembled WGS sequence"/>
</dbReference>
<keyword evidence="1" id="KW-0472">Membrane</keyword>
<dbReference type="RefSeq" id="WP_204059361.1">
    <property type="nucleotide sequence ID" value="NZ_BAAAGP010000007.1"/>
</dbReference>
<feature type="transmembrane region" description="Helical" evidence="1">
    <location>
        <begin position="109"/>
        <end position="129"/>
    </location>
</feature>
<feature type="transmembrane region" description="Helical" evidence="1">
    <location>
        <begin position="448"/>
        <end position="467"/>
    </location>
</feature>